<evidence type="ECO:0000313" key="2">
    <source>
        <dbReference type="Proteomes" id="UP000241818"/>
    </source>
</evidence>
<sequence>MGRSWRGTRWNDLWGGFLTAGTISRSLRESKRSCICFRGMDGVSIMVLLDVYGLGFWLRAEDPGSQLRDLGRSSSCFKLKSGFTERGQPIIDLERFNEFGQELLNQCLTIDDGLWMAT</sequence>
<accession>A0A2T3BFQ8</accession>
<dbReference type="RefSeq" id="XP_024725785.1">
    <property type="nucleotide sequence ID" value="XM_024863472.1"/>
</dbReference>
<dbReference type="EMBL" id="KZ679006">
    <property type="protein sequence ID" value="PSS28260.1"/>
    <property type="molecule type" value="Genomic_DNA"/>
</dbReference>
<dbReference type="InParanoid" id="A0A2T3BFQ8"/>
<proteinExistence type="predicted"/>
<dbReference type="AlphaFoldDB" id="A0A2T3BFQ8"/>
<evidence type="ECO:0000313" key="1">
    <source>
        <dbReference type="EMBL" id="PSS28260.1"/>
    </source>
</evidence>
<keyword evidence="2" id="KW-1185">Reference proteome</keyword>
<protein>
    <submittedName>
        <fullName evidence="1">Uncharacterized protein</fullName>
    </submittedName>
</protein>
<organism evidence="1 2">
    <name type="scientific">Amorphotheca resinae ATCC 22711</name>
    <dbReference type="NCBI Taxonomy" id="857342"/>
    <lineage>
        <taxon>Eukaryota</taxon>
        <taxon>Fungi</taxon>
        <taxon>Dikarya</taxon>
        <taxon>Ascomycota</taxon>
        <taxon>Pezizomycotina</taxon>
        <taxon>Leotiomycetes</taxon>
        <taxon>Helotiales</taxon>
        <taxon>Amorphothecaceae</taxon>
        <taxon>Amorphotheca</taxon>
    </lineage>
</organism>
<dbReference type="Proteomes" id="UP000241818">
    <property type="component" value="Unassembled WGS sequence"/>
</dbReference>
<dbReference type="GeneID" id="36571553"/>
<gene>
    <name evidence="1" type="ORF">M430DRAFT_164897</name>
</gene>
<reference evidence="1 2" key="1">
    <citation type="journal article" date="2018" name="New Phytol.">
        <title>Comparative genomics and transcriptomics depict ericoid mycorrhizal fungi as versatile saprotrophs and plant mutualists.</title>
        <authorList>
            <person name="Martino E."/>
            <person name="Morin E."/>
            <person name="Grelet G.A."/>
            <person name="Kuo A."/>
            <person name="Kohler A."/>
            <person name="Daghino S."/>
            <person name="Barry K.W."/>
            <person name="Cichocki N."/>
            <person name="Clum A."/>
            <person name="Dockter R.B."/>
            <person name="Hainaut M."/>
            <person name="Kuo R.C."/>
            <person name="LaButti K."/>
            <person name="Lindahl B.D."/>
            <person name="Lindquist E.A."/>
            <person name="Lipzen A."/>
            <person name="Khouja H.R."/>
            <person name="Magnuson J."/>
            <person name="Murat C."/>
            <person name="Ohm R.A."/>
            <person name="Singer S.W."/>
            <person name="Spatafora J.W."/>
            <person name="Wang M."/>
            <person name="Veneault-Fourrey C."/>
            <person name="Henrissat B."/>
            <person name="Grigoriev I.V."/>
            <person name="Martin F.M."/>
            <person name="Perotto S."/>
        </authorList>
    </citation>
    <scope>NUCLEOTIDE SEQUENCE [LARGE SCALE GENOMIC DNA]</scope>
    <source>
        <strain evidence="1 2">ATCC 22711</strain>
    </source>
</reference>
<name>A0A2T3BFQ8_AMORE</name>